<evidence type="ECO:0000259" key="1">
    <source>
        <dbReference type="Pfam" id="PF12770"/>
    </source>
</evidence>
<name>A0A3M2RQR1_9HYPO</name>
<feature type="domain" description="CHAT" evidence="1">
    <location>
        <begin position="888"/>
        <end position="1176"/>
    </location>
</feature>
<dbReference type="AlphaFoldDB" id="A0A3M2RQR1"/>
<dbReference type="Pfam" id="PF12770">
    <property type="entry name" value="CHAT"/>
    <property type="match status" value="1"/>
</dbReference>
<evidence type="ECO:0000313" key="3">
    <source>
        <dbReference type="Proteomes" id="UP000277212"/>
    </source>
</evidence>
<gene>
    <name evidence="2" type="ORF">CDV36_012726</name>
</gene>
<reference evidence="2 3" key="1">
    <citation type="submission" date="2017-06" db="EMBL/GenBank/DDBJ databases">
        <title>Comparative genomic analysis of Ambrosia Fusariam Clade fungi.</title>
        <authorList>
            <person name="Stajich J.E."/>
            <person name="Carrillo J."/>
            <person name="Kijimoto T."/>
            <person name="Eskalen A."/>
            <person name="O'Donnell K."/>
            <person name="Kasson M."/>
        </authorList>
    </citation>
    <scope>NUCLEOTIDE SEQUENCE [LARGE SCALE GENOMIC DNA]</scope>
    <source>
        <strain evidence="2">UCR3666</strain>
    </source>
</reference>
<keyword evidence="3" id="KW-1185">Reference proteome</keyword>
<accession>A0A3M2RQR1</accession>
<dbReference type="Proteomes" id="UP000277212">
    <property type="component" value="Unassembled WGS sequence"/>
</dbReference>
<organism evidence="2 3">
    <name type="scientific">Fusarium kuroshium</name>
    <dbReference type="NCBI Taxonomy" id="2010991"/>
    <lineage>
        <taxon>Eukaryota</taxon>
        <taxon>Fungi</taxon>
        <taxon>Dikarya</taxon>
        <taxon>Ascomycota</taxon>
        <taxon>Pezizomycotina</taxon>
        <taxon>Sordariomycetes</taxon>
        <taxon>Hypocreomycetidae</taxon>
        <taxon>Hypocreales</taxon>
        <taxon>Nectriaceae</taxon>
        <taxon>Fusarium</taxon>
        <taxon>Fusarium solani species complex</taxon>
    </lineage>
</organism>
<evidence type="ECO:0000313" key="2">
    <source>
        <dbReference type="EMBL" id="RMJ07666.1"/>
    </source>
</evidence>
<proteinExistence type="predicted"/>
<dbReference type="InterPro" id="IPR024983">
    <property type="entry name" value="CHAT_dom"/>
</dbReference>
<protein>
    <recommendedName>
        <fullName evidence="1">CHAT domain-containing protein</fullName>
    </recommendedName>
</protein>
<dbReference type="EMBL" id="NKUJ01000328">
    <property type="protein sequence ID" value="RMJ07666.1"/>
    <property type="molecule type" value="Genomic_DNA"/>
</dbReference>
<dbReference type="OrthoDB" id="9991317at2759"/>
<dbReference type="STRING" id="2010991.A0A3M2RQR1"/>
<sequence length="1182" mass="133396">MATSTEPIPAITEPQRLRGLGLFEDAAKKYSEQAEERPEDLSLHLEYAGLKLEQGLLGDCLDMLVMFESRIDRDMEQSSPRLVAWFKMFLSFCRAATEVKFETPMDQARQTFDAFIRDVAEEDYDHLLVNIASVYYRLLDLARWCGYETQNPMPSLSPEFQVSLAQHLLVTRDFEGALKIAKLGESAETAYETPHNMTVLQGIIRNNEASEVLRAFALRAYSDKILLLGQTEAWINSLKEAASAYDNAGHAFGSLQIEQELIQKQPSMPASDDTLQKLWHIADRLESLGNWLAVGECLQALAEISRKMSNSHAEGQALEIEKRVYDVSERCRNPLLWTKYNISRIQWSVLQGENTARNLELVEKVNNSIAKYDAPRLQTTVLMILSQSRMALGDPYTAAYHLPTLFTKATRRVRFLWGQDPFLNARLSYSSPPDGMSELQSLHKEMSEVRLMIETAQSFERSQEIQRLLHLAKGAYLHQIHVRGIHAVTQLVSCILSFAEEACASLEETHEKTTQGDIREIRSALLWSQAICSVNEREAEKFIALAPQLLHDASRLYHEAGQEIFVAKIEGQLSLTYERLWQLRGCQRDGSEFKLAVASIEKDEEIMKRIGSVRDLARVAQQAMSLYFGFLTKHAFSTNSPLATHRGVRTRDEEKAFRLTLHHASEADRLFNLIRRDRSSLQRQKAIEAKQELRKNPLVQSIFPVAIETNHHADRPLIQWHWIQKAKARSISDILALGINLPASLRNELNKNDELVKMMDEESSLVNEVSSVSVENGLHARERLEEHRGKMEEEPLLKAILDFRQGQPTTLTRLMGLRPPQVKRNIFFVDWFVMSGEFWMALVSASTGISTFRLSFKPEDAKEWKEQFLGFGSYGEHHLDIHDPEPLQRLSSLVKPLLEKSEPGDLLIFCPSEKLHGLPLHAATISAEPPESLIERNPIVYTASMTTFEQCVMRESDKGRDGRTLSHSYMAVLERAENGPLNEAGKRKRDKLYMEIKKIATSSRGSPNNVYLGSDLTADRFATALQSDLALFLGHCKGGPLDGSILNQRLVLEGRNDKELGITVSDLFAIDVKVSHVALLAWASGSERRQEGDEPLGLITALLCAGATSVAGNMWRTDVGTARELVRMMELYWGRHTDGGVVDLAGAMQKMIVKLKSGKDGIPRTPYHWATLVLHGAWFLSA</sequence>
<comment type="caution">
    <text evidence="2">The sequence shown here is derived from an EMBL/GenBank/DDBJ whole genome shotgun (WGS) entry which is preliminary data.</text>
</comment>